<evidence type="ECO:0000256" key="1">
    <source>
        <dbReference type="SAM" id="MobiDB-lite"/>
    </source>
</evidence>
<feature type="region of interest" description="Disordered" evidence="1">
    <location>
        <begin position="31"/>
        <end position="128"/>
    </location>
</feature>
<name>A0A4Z2C1K5_9TELE</name>
<feature type="compositionally biased region" description="Basic and acidic residues" evidence="1">
    <location>
        <begin position="258"/>
        <end position="268"/>
    </location>
</feature>
<dbReference type="AlphaFoldDB" id="A0A4Z2C1K5"/>
<organism evidence="2 3">
    <name type="scientific">Takifugu bimaculatus</name>
    <dbReference type="NCBI Taxonomy" id="433685"/>
    <lineage>
        <taxon>Eukaryota</taxon>
        <taxon>Metazoa</taxon>
        <taxon>Chordata</taxon>
        <taxon>Craniata</taxon>
        <taxon>Vertebrata</taxon>
        <taxon>Euteleostomi</taxon>
        <taxon>Actinopterygii</taxon>
        <taxon>Neopterygii</taxon>
        <taxon>Teleostei</taxon>
        <taxon>Neoteleostei</taxon>
        <taxon>Acanthomorphata</taxon>
        <taxon>Eupercaria</taxon>
        <taxon>Tetraodontiformes</taxon>
        <taxon>Tetradontoidea</taxon>
        <taxon>Tetraodontidae</taxon>
        <taxon>Takifugu</taxon>
    </lineage>
</organism>
<sequence length="268" mass="28340">MAHVLQLRLLSGLKVSGLFSLLDPADLHPVPVESGQPDLPHPSSSLCLQQPTSSEQPRPDTEAAAGVPAGPGRPGRPGRPQEDLQLRAALVERRRHRPRRVRPTGSPLRVRGGSDAAAETGGERVVRPGPATVQLVATAAQEEPQLRLPGRLGQGLPPRRRLPDGEGQPQVLQLPGFQERLCWRRRRQRPSPPGGPGAPAAGAAAAGAGGQREADAGGRHHQQLRRLRQPEGPGVPEGSVSPRRAAVALAAGEAESAGFRERKTVLLL</sequence>
<gene>
    <name evidence="2" type="ORF">fugu_014368</name>
</gene>
<feature type="region of interest" description="Disordered" evidence="1">
    <location>
        <begin position="140"/>
        <end position="268"/>
    </location>
</feature>
<feature type="non-terminal residue" evidence="2">
    <location>
        <position position="268"/>
    </location>
</feature>
<feature type="compositionally biased region" description="Polar residues" evidence="1">
    <location>
        <begin position="42"/>
        <end position="56"/>
    </location>
</feature>
<feature type="compositionally biased region" description="Basic residues" evidence="1">
    <location>
        <begin position="93"/>
        <end position="102"/>
    </location>
</feature>
<proteinExistence type="predicted"/>
<reference evidence="2 3" key="1">
    <citation type="submission" date="2019-04" db="EMBL/GenBank/DDBJ databases">
        <title>The sequence and de novo assembly of Takifugu bimaculatus genome using PacBio and Hi-C technologies.</title>
        <authorList>
            <person name="Xu P."/>
            <person name="Liu B."/>
            <person name="Zhou Z."/>
        </authorList>
    </citation>
    <scope>NUCLEOTIDE SEQUENCE [LARGE SCALE GENOMIC DNA]</scope>
    <source>
        <strain evidence="2">TB-2018</strain>
        <tissue evidence="2">Muscle</tissue>
    </source>
</reference>
<protein>
    <submittedName>
        <fullName evidence="2">Uncharacterized protein</fullName>
    </submittedName>
</protein>
<evidence type="ECO:0000313" key="2">
    <source>
        <dbReference type="EMBL" id="TNM98122.1"/>
    </source>
</evidence>
<dbReference type="Proteomes" id="UP000516260">
    <property type="component" value="Chromosome 15"/>
</dbReference>
<accession>A0A4Z2C1K5</accession>
<dbReference type="EMBL" id="SWLE01000007">
    <property type="protein sequence ID" value="TNM98122.1"/>
    <property type="molecule type" value="Genomic_DNA"/>
</dbReference>
<evidence type="ECO:0000313" key="3">
    <source>
        <dbReference type="Proteomes" id="UP000516260"/>
    </source>
</evidence>
<feature type="compositionally biased region" description="Low complexity" evidence="1">
    <location>
        <begin position="146"/>
        <end position="157"/>
    </location>
</feature>
<keyword evidence="3" id="KW-1185">Reference proteome</keyword>
<comment type="caution">
    <text evidence="2">The sequence shown here is derived from an EMBL/GenBank/DDBJ whole genome shotgun (WGS) entry which is preliminary data.</text>
</comment>
<feature type="compositionally biased region" description="Low complexity" evidence="1">
    <location>
        <begin position="240"/>
        <end position="257"/>
    </location>
</feature>